<dbReference type="CDD" id="cd02982">
    <property type="entry name" value="PDI_b'_family"/>
    <property type="match status" value="1"/>
</dbReference>
<evidence type="ECO:0000259" key="2">
    <source>
        <dbReference type="PROSITE" id="PS51352"/>
    </source>
</evidence>
<reference evidence="3" key="1">
    <citation type="journal article" date="2023" name="Front. Mar. Sci.">
        <title>A new Merluccius polli reference genome to investigate the effects of global change in West African waters.</title>
        <authorList>
            <person name="Mateo J.L."/>
            <person name="Blanco-Fernandez C."/>
            <person name="Garcia-Vazquez E."/>
            <person name="Machado-Schiaffino G."/>
        </authorList>
    </citation>
    <scope>NUCLEOTIDE SEQUENCE</scope>
    <source>
        <strain evidence="3">C29</strain>
        <tissue evidence="3">Fin</tissue>
    </source>
</reference>
<dbReference type="CDD" id="cd02981">
    <property type="entry name" value="PDI_b_family"/>
    <property type="match status" value="1"/>
</dbReference>
<dbReference type="InterPro" id="IPR036249">
    <property type="entry name" value="Thioredoxin-like_sf"/>
</dbReference>
<comment type="caution">
    <text evidence="3">The sequence shown here is derived from an EMBL/GenBank/DDBJ whole genome shotgun (WGS) entry which is preliminary data.</text>
</comment>
<sequence length="516" mass="56873">MSITRVPAVTATCTYTPDNMRAAVLFAVTACCLGVLLPTAAGAAGASQAEKPLAQTDGVLQLTKANFNRALKKHTQLLVHFYAPLSGDGQRVTAAFQGAAAELQGSGVTLGSVDVSKEKELAKQLNATAPPPIRLYLDGDKDKAVACPVPKNAASILTWLKRRTGSAADLLTDFSQSNGSEELLVVGFFKELASDYADVLYAAAVDLPDVSFAVTLNEELISKYDITHDVVLLLNKSRVVEAYKMLPETSKGELIAFITVYQMEPVTEYDGQTAGQILSAPVLNHALLFIRKSSEDFQEIHSAFHSAAQSFRLKVLFVMVNVEEPRNGRLLEYFRVREGEAPLIRLVNLTDHVTYNLPSDKFDTKTIETFCQTYLEGKAAPKMQSEPIPEGWDTQPVKQLVGVTLEKVVFNPDKTVFVLLYLPYSQKSRALFPLWEELAKAVEDREDVVIARIDASANDINLSMYGSYPALRLFPALYAERVVDYTGKQAVKDLVKFLDKEMEKAKKYRVKVKGFL</sequence>
<dbReference type="GO" id="GO:0034976">
    <property type="term" value="P:response to endoplasmic reticulum stress"/>
    <property type="evidence" value="ECO:0007669"/>
    <property type="project" value="TreeGrafter"/>
</dbReference>
<evidence type="ECO:0000313" key="3">
    <source>
        <dbReference type="EMBL" id="KAK0137408.1"/>
    </source>
</evidence>
<gene>
    <name evidence="3" type="primary">P4HB_0</name>
    <name evidence="3" type="ORF">N1851_026389</name>
</gene>
<evidence type="ECO:0000256" key="1">
    <source>
        <dbReference type="ARBA" id="ARBA00006347"/>
    </source>
</evidence>
<dbReference type="PANTHER" id="PTHR18929:SF58">
    <property type="entry name" value="PROTEIN DISULFIDE-ISOMERASE-LIKE PROTEIN OF THE TESTIS"/>
    <property type="match status" value="1"/>
</dbReference>
<name>A0AA47MBX3_MERPO</name>
<dbReference type="Proteomes" id="UP001174136">
    <property type="component" value="Unassembled WGS sequence"/>
</dbReference>
<feature type="domain" description="Thioredoxin" evidence="2">
    <location>
        <begin position="374"/>
        <end position="503"/>
    </location>
</feature>
<dbReference type="CDD" id="cd02961">
    <property type="entry name" value="PDI_a_family"/>
    <property type="match status" value="1"/>
</dbReference>
<dbReference type="PANTHER" id="PTHR18929">
    <property type="entry name" value="PROTEIN DISULFIDE ISOMERASE"/>
    <property type="match status" value="1"/>
</dbReference>
<keyword evidence="4" id="KW-1185">Reference proteome</keyword>
<accession>A0AA47MBX3</accession>
<dbReference type="Pfam" id="PF13848">
    <property type="entry name" value="Thioredoxin_6"/>
    <property type="match status" value="1"/>
</dbReference>
<dbReference type="PROSITE" id="PS51352">
    <property type="entry name" value="THIOREDOXIN_2"/>
    <property type="match status" value="1"/>
</dbReference>
<dbReference type="SUPFAM" id="SSF52833">
    <property type="entry name" value="Thioredoxin-like"/>
    <property type="match status" value="4"/>
</dbReference>
<proteinExistence type="inferred from homology"/>
<dbReference type="GO" id="GO:0005783">
    <property type="term" value="C:endoplasmic reticulum"/>
    <property type="evidence" value="ECO:0007669"/>
    <property type="project" value="TreeGrafter"/>
</dbReference>
<dbReference type="FunFam" id="3.40.30.10:FF:000167">
    <property type="entry name" value="Protein disulfide isomerase like, testis expressed"/>
    <property type="match status" value="1"/>
</dbReference>
<protein>
    <submittedName>
        <fullName evidence="3">Protein disulfide-isomerase</fullName>
    </submittedName>
</protein>
<dbReference type="EMBL" id="JAOPHQ010004884">
    <property type="protein sequence ID" value="KAK0137408.1"/>
    <property type="molecule type" value="Genomic_DNA"/>
</dbReference>
<dbReference type="GO" id="GO:0006457">
    <property type="term" value="P:protein folding"/>
    <property type="evidence" value="ECO:0007669"/>
    <property type="project" value="TreeGrafter"/>
</dbReference>
<dbReference type="InterPro" id="IPR013766">
    <property type="entry name" value="Thioredoxin_domain"/>
</dbReference>
<dbReference type="AlphaFoldDB" id="A0AA47MBX3"/>
<organism evidence="3 4">
    <name type="scientific">Merluccius polli</name>
    <name type="common">Benguela hake</name>
    <name type="synonym">Merluccius cadenati</name>
    <dbReference type="NCBI Taxonomy" id="89951"/>
    <lineage>
        <taxon>Eukaryota</taxon>
        <taxon>Metazoa</taxon>
        <taxon>Chordata</taxon>
        <taxon>Craniata</taxon>
        <taxon>Vertebrata</taxon>
        <taxon>Euteleostomi</taxon>
        <taxon>Actinopterygii</taxon>
        <taxon>Neopterygii</taxon>
        <taxon>Teleostei</taxon>
        <taxon>Neoteleostei</taxon>
        <taxon>Acanthomorphata</taxon>
        <taxon>Zeiogadaria</taxon>
        <taxon>Gadariae</taxon>
        <taxon>Gadiformes</taxon>
        <taxon>Gadoidei</taxon>
        <taxon>Merlucciidae</taxon>
        <taxon>Merluccius</taxon>
    </lineage>
</organism>
<evidence type="ECO:0000313" key="4">
    <source>
        <dbReference type="Proteomes" id="UP001174136"/>
    </source>
</evidence>
<dbReference type="CDD" id="cd02995">
    <property type="entry name" value="PDI_a_PDI_a'_C"/>
    <property type="match status" value="1"/>
</dbReference>
<dbReference type="Pfam" id="PF00085">
    <property type="entry name" value="Thioredoxin"/>
    <property type="match status" value="2"/>
</dbReference>
<comment type="similarity">
    <text evidence="1">Belongs to the protein disulfide isomerase family.</text>
</comment>
<dbReference type="Gene3D" id="3.40.30.10">
    <property type="entry name" value="Glutaredoxin"/>
    <property type="match status" value="4"/>
</dbReference>